<keyword evidence="4" id="KW-1185">Reference proteome</keyword>
<keyword evidence="2" id="KW-0540">Nuclease</keyword>
<dbReference type="SUPFAM" id="SSF56281">
    <property type="entry name" value="Metallo-hydrolase/oxidoreductase"/>
    <property type="match status" value="1"/>
</dbReference>
<dbReference type="PANTHER" id="PTHR11203:SF51">
    <property type="entry name" value="CLEAVAGE AND POLYADENYLATION SPECIFICITY FACTOR"/>
    <property type="match status" value="1"/>
</dbReference>
<gene>
    <name evidence="3" type="ORF">GC250_04410</name>
</gene>
<dbReference type="InterPro" id="IPR036866">
    <property type="entry name" value="RibonucZ/Hydroxyglut_hydro"/>
</dbReference>
<dbReference type="PANTHER" id="PTHR11203">
    <property type="entry name" value="CLEAVAGE AND POLYADENYLATION SPECIFICITY FACTOR FAMILY MEMBER"/>
    <property type="match status" value="1"/>
</dbReference>
<dbReference type="Gene3D" id="3.60.15.10">
    <property type="entry name" value="Ribonuclease Z/Hydroxyacylglutathione hydrolase-like"/>
    <property type="match status" value="1"/>
</dbReference>
<dbReference type="EMBL" id="WGGD01000005">
    <property type="protein sequence ID" value="MUN28698.1"/>
    <property type="molecule type" value="Genomic_DNA"/>
</dbReference>
<evidence type="ECO:0000256" key="2">
    <source>
        <dbReference type="ARBA" id="ARBA00022722"/>
    </source>
</evidence>
<comment type="cofactor">
    <cofactor evidence="1">
        <name>Zn(2+)</name>
        <dbReference type="ChEBI" id="CHEBI:29105"/>
    </cofactor>
</comment>
<keyword evidence="3" id="KW-0378">Hydrolase</keyword>
<reference evidence="3 4" key="1">
    <citation type="submission" date="2019-10" db="EMBL/GenBank/DDBJ databases">
        <title>Sequencing and Assembly of Multiple Reported Metal-Biooxidizing Members of the Extremely Thermoacidophilic Archaeal Family Sulfolobaceae.</title>
        <authorList>
            <person name="Counts J.A."/>
            <person name="Kelly R.M."/>
        </authorList>
    </citation>
    <scope>NUCLEOTIDE SEQUENCE [LARGE SCALE GENOMIC DNA]</scope>
    <source>
        <strain evidence="3 4">DSM 6482</strain>
    </source>
</reference>
<dbReference type="Proteomes" id="UP000470772">
    <property type="component" value="Unassembled WGS sequence"/>
</dbReference>
<dbReference type="GO" id="GO:0016787">
    <property type="term" value="F:hydrolase activity"/>
    <property type="evidence" value="ECO:0007669"/>
    <property type="project" value="UniProtKB-KW"/>
</dbReference>
<dbReference type="InterPro" id="IPR050698">
    <property type="entry name" value="MBL"/>
</dbReference>
<sequence length="335" mass="37604">MILIVHYSTVLPRILKNGAIILGENLVADGFDEKPFRIVSHFHADHITELSKSIKKSIGIIATPATLEVLNLDYNIPPRKSFSLNYSISTHFEDEVLTLERAEHVFGSCQVLVKGKDGVTIGYTGDFKNPVKGTPVLKSDILIIESTYGSEKFRRTFKADVDDLFYGYVNDALTRGPVIVYSYHGKAQEAMLLLREMGIIAPFITEGKFTKITEIAKKYGYNIEGVFDISSSEGKEAVKSGWYVEFRHYNDFKKRTENGTNFVLSGWEFGSAVRKVDHNSYVVSFSDHADFDDLLYYVDNSPASMIIVDGGRKGHAMELAKAIRSRLGRKAIYMP</sequence>
<evidence type="ECO:0000313" key="3">
    <source>
        <dbReference type="EMBL" id="MUN28698.1"/>
    </source>
</evidence>
<comment type="caution">
    <text evidence="3">The sequence shown here is derived from an EMBL/GenBank/DDBJ whole genome shotgun (WGS) entry which is preliminary data.</text>
</comment>
<name>A0A6A9QLW5_SULME</name>
<dbReference type="AlphaFoldDB" id="A0A6A9QLW5"/>
<organism evidence="3 4">
    <name type="scientific">Sulfuracidifex metallicus DSM 6482 = JCM 9184</name>
    <dbReference type="NCBI Taxonomy" id="523847"/>
    <lineage>
        <taxon>Archaea</taxon>
        <taxon>Thermoproteota</taxon>
        <taxon>Thermoprotei</taxon>
        <taxon>Sulfolobales</taxon>
        <taxon>Sulfolobaceae</taxon>
        <taxon>Sulfuracidifex</taxon>
    </lineage>
</organism>
<dbReference type="GO" id="GO:0004521">
    <property type="term" value="F:RNA endonuclease activity"/>
    <property type="evidence" value="ECO:0007669"/>
    <property type="project" value="TreeGrafter"/>
</dbReference>
<accession>A0A6A9QLW5</accession>
<evidence type="ECO:0000256" key="1">
    <source>
        <dbReference type="ARBA" id="ARBA00001947"/>
    </source>
</evidence>
<proteinExistence type="predicted"/>
<evidence type="ECO:0000313" key="4">
    <source>
        <dbReference type="Proteomes" id="UP000470772"/>
    </source>
</evidence>
<protein>
    <submittedName>
        <fullName evidence="3">MBL fold metallo-hydrolase</fullName>
    </submittedName>
</protein>